<keyword evidence="2 5" id="KW-0812">Transmembrane</keyword>
<dbReference type="InterPro" id="IPR016697">
    <property type="entry name" value="Aquaporin_11/12"/>
</dbReference>
<organism evidence="7">
    <name type="scientific">Caligus clemensi</name>
    <name type="common">Sea louse</name>
    <dbReference type="NCBI Taxonomy" id="344056"/>
    <lineage>
        <taxon>Eukaryota</taxon>
        <taxon>Metazoa</taxon>
        <taxon>Ecdysozoa</taxon>
        <taxon>Arthropoda</taxon>
        <taxon>Crustacea</taxon>
        <taxon>Multicrustacea</taxon>
        <taxon>Hexanauplia</taxon>
        <taxon>Copepoda</taxon>
        <taxon>Siphonostomatoida</taxon>
        <taxon>Caligidae</taxon>
        <taxon>Caligus</taxon>
    </lineage>
</organism>
<dbReference type="PIRSF" id="PIRSF017529">
    <property type="entry name" value="Aquaporin_11/12"/>
    <property type="match status" value="1"/>
</dbReference>
<evidence type="ECO:0000256" key="6">
    <source>
        <dbReference type="SAM" id="SignalP"/>
    </source>
</evidence>
<dbReference type="GO" id="GO:0016020">
    <property type="term" value="C:membrane"/>
    <property type="evidence" value="ECO:0007669"/>
    <property type="project" value="UniProtKB-SubCell"/>
</dbReference>
<name>C1C114_CALCM</name>
<dbReference type="InterPro" id="IPR023271">
    <property type="entry name" value="Aquaporin-like"/>
</dbReference>
<evidence type="ECO:0000256" key="5">
    <source>
        <dbReference type="PIRNR" id="PIRNR017529"/>
    </source>
</evidence>
<accession>C1C114</accession>
<feature type="chain" id="PRO_5002905454" description="Aquaporin" evidence="6">
    <location>
        <begin position="24"/>
        <end position="265"/>
    </location>
</feature>
<feature type="transmembrane region" description="Helical" evidence="5">
    <location>
        <begin position="233"/>
        <end position="253"/>
    </location>
</feature>
<feature type="transmembrane region" description="Helical" evidence="5">
    <location>
        <begin position="65"/>
        <end position="85"/>
    </location>
</feature>
<comment type="caution">
    <text evidence="5">Lacks conserved residue(s) required for the propagation of feature annotation.</text>
</comment>
<dbReference type="AlphaFoldDB" id="C1C114"/>
<sequence length="265" mass="29479">MALIPCICVSTAYICITLWLAEASRNTLKTFLNDHPLLQTGLLEAIATAELCGVGFELVIIADNYGVLCYGIYLFFLTIWWSSAWSVEKVCPYLHFEDCLLGRKSWMEAGVCTLAETVGGLLVFQYIYFLWWLEITETHVGRAHSATFNNCPSDLHVSTLGGVFVEGIATMLCRISSKFLADQQPQYSTAIDSFIATFLVVASFNYSGGYLNPVLATSLKYGCKGHPLLEHVLVYWIGASLGAIASIFVYPMLSQRFEELKTKEE</sequence>
<dbReference type="GO" id="GO:0005737">
    <property type="term" value="C:cytoplasm"/>
    <property type="evidence" value="ECO:0007669"/>
    <property type="project" value="TreeGrafter"/>
</dbReference>
<evidence type="ECO:0000256" key="1">
    <source>
        <dbReference type="ARBA" id="ARBA00004141"/>
    </source>
</evidence>
<dbReference type="GO" id="GO:0015267">
    <property type="term" value="F:channel activity"/>
    <property type="evidence" value="ECO:0007669"/>
    <property type="project" value="TreeGrafter"/>
</dbReference>
<evidence type="ECO:0000256" key="3">
    <source>
        <dbReference type="ARBA" id="ARBA00022989"/>
    </source>
</evidence>
<dbReference type="Gene3D" id="1.20.1080.10">
    <property type="entry name" value="Glycerol uptake facilitator protein"/>
    <property type="match status" value="1"/>
</dbReference>
<keyword evidence="4 5" id="KW-0472">Membrane</keyword>
<reference evidence="7" key="1">
    <citation type="submission" date="2009-03" db="EMBL/GenBank/DDBJ databases">
        <title>Caligus clemensi ESTs and full-length cDNAs.</title>
        <authorList>
            <person name="Yasuike M."/>
            <person name="von Schalburg K."/>
            <person name="Cooper G."/>
            <person name="Leong J."/>
            <person name="Jones S.R.M."/>
            <person name="Koop B.F."/>
        </authorList>
    </citation>
    <scope>NUCLEOTIDE SEQUENCE</scope>
    <source>
        <tissue evidence="7">Whole</tissue>
    </source>
</reference>
<dbReference type="SUPFAM" id="SSF81338">
    <property type="entry name" value="Aquaporin-like"/>
    <property type="match status" value="1"/>
</dbReference>
<feature type="signal peptide" evidence="6">
    <location>
        <begin position="1"/>
        <end position="23"/>
    </location>
</feature>
<dbReference type="EMBL" id="BT080543">
    <property type="protein sequence ID" value="ACO14967.1"/>
    <property type="molecule type" value="mRNA"/>
</dbReference>
<comment type="subcellular location">
    <subcellularLocation>
        <location evidence="1">Membrane</location>
        <topology evidence="1">Multi-pass membrane protein</topology>
    </subcellularLocation>
</comment>
<keyword evidence="6" id="KW-0732">Signal</keyword>
<comment type="similarity">
    <text evidence="5">Belongs to the MIP/aquaporin (TC 1.A.8) family.</text>
</comment>
<evidence type="ECO:0000256" key="2">
    <source>
        <dbReference type="ARBA" id="ARBA00022692"/>
    </source>
</evidence>
<gene>
    <name evidence="7" type="primary">AQP12</name>
</gene>
<feature type="transmembrane region" description="Helical" evidence="5">
    <location>
        <begin position="106"/>
        <end position="128"/>
    </location>
</feature>
<dbReference type="PANTHER" id="PTHR21191">
    <property type="entry name" value="AQUAPORIN"/>
    <property type="match status" value="1"/>
</dbReference>
<protein>
    <recommendedName>
        <fullName evidence="5">Aquaporin</fullName>
    </recommendedName>
</protein>
<keyword evidence="3 5" id="KW-1133">Transmembrane helix</keyword>
<proteinExistence type="evidence at transcript level"/>
<feature type="transmembrane region" description="Helical" evidence="5">
    <location>
        <begin position="187"/>
        <end position="206"/>
    </location>
</feature>
<dbReference type="InterPro" id="IPR051883">
    <property type="entry name" value="AQP11/12_channel"/>
</dbReference>
<evidence type="ECO:0000256" key="4">
    <source>
        <dbReference type="ARBA" id="ARBA00023136"/>
    </source>
</evidence>
<dbReference type="PANTHER" id="PTHR21191:SF16">
    <property type="entry name" value="AQUAPORIN"/>
    <property type="match status" value="1"/>
</dbReference>
<evidence type="ECO:0000313" key="7">
    <source>
        <dbReference type="EMBL" id="ACO14967.1"/>
    </source>
</evidence>